<reference evidence="1 2" key="1">
    <citation type="journal article" date="2020" name="ISME J.">
        <title>Comparative genomics reveals insights into cyanobacterial evolution and habitat adaptation.</title>
        <authorList>
            <person name="Chen M.Y."/>
            <person name="Teng W.K."/>
            <person name="Zhao L."/>
            <person name="Hu C.X."/>
            <person name="Zhou Y.K."/>
            <person name="Han B.P."/>
            <person name="Song L.R."/>
            <person name="Shu W.S."/>
        </authorList>
    </citation>
    <scope>NUCLEOTIDE SEQUENCE [LARGE SCALE GENOMIC DNA]</scope>
    <source>
        <strain evidence="1 2">FACHB-248</strain>
    </source>
</reference>
<evidence type="ECO:0000313" key="1">
    <source>
        <dbReference type="EMBL" id="MBD2608092.1"/>
    </source>
</evidence>
<sequence length="72" mass="7881">MPRLLRVNHLQAIAAFEKAGFIIVGQGKHVVMTNGERIIVLKRANPVNAYAIAGIVKDAGLTIEKFQQLLSK</sequence>
<gene>
    <name evidence="1" type="ORF">H6G81_27150</name>
</gene>
<keyword evidence="2" id="KW-1185">Reference proteome</keyword>
<dbReference type="InterPro" id="IPR038570">
    <property type="entry name" value="HicA_sf"/>
</dbReference>
<dbReference type="Proteomes" id="UP000660380">
    <property type="component" value="Unassembled WGS sequence"/>
</dbReference>
<organism evidence="1 2">
    <name type="scientific">Scytonema hofmannii FACHB-248</name>
    <dbReference type="NCBI Taxonomy" id="1842502"/>
    <lineage>
        <taxon>Bacteria</taxon>
        <taxon>Bacillati</taxon>
        <taxon>Cyanobacteriota</taxon>
        <taxon>Cyanophyceae</taxon>
        <taxon>Nostocales</taxon>
        <taxon>Scytonemataceae</taxon>
        <taxon>Scytonema</taxon>
    </lineage>
</organism>
<accession>A0ABR8GXZ2</accession>
<evidence type="ECO:0000313" key="2">
    <source>
        <dbReference type="Proteomes" id="UP000660380"/>
    </source>
</evidence>
<dbReference type="RefSeq" id="WP_029633008.1">
    <property type="nucleotide sequence ID" value="NZ_JACJTA010000083.1"/>
</dbReference>
<comment type="caution">
    <text evidence="1">The sequence shown here is derived from an EMBL/GenBank/DDBJ whole genome shotgun (WGS) entry which is preliminary data.</text>
</comment>
<dbReference type="Gene3D" id="3.30.920.30">
    <property type="entry name" value="Hypothetical protein"/>
    <property type="match status" value="1"/>
</dbReference>
<dbReference type="SUPFAM" id="SSF54786">
    <property type="entry name" value="YcfA/nrd intein domain"/>
    <property type="match status" value="1"/>
</dbReference>
<protein>
    <submittedName>
        <fullName evidence="1">Type II toxin-antitoxin system HicA family toxin</fullName>
    </submittedName>
</protein>
<dbReference type="EMBL" id="JACJTA010000083">
    <property type="protein sequence ID" value="MBD2608092.1"/>
    <property type="molecule type" value="Genomic_DNA"/>
</dbReference>
<proteinExistence type="predicted"/>
<name>A0ABR8GXZ2_9CYAN</name>